<reference evidence="1" key="1">
    <citation type="journal article" date="2022" name="Int. J. Mol. Sci.">
        <title>Draft Genome of Tanacetum Coccineum: Genomic Comparison of Closely Related Tanacetum-Family Plants.</title>
        <authorList>
            <person name="Yamashiro T."/>
            <person name="Shiraishi A."/>
            <person name="Nakayama K."/>
            <person name="Satake H."/>
        </authorList>
    </citation>
    <scope>NUCLEOTIDE SEQUENCE</scope>
</reference>
<gene>
    <name evidence="1" type="ORF">Tco_0627509</name>
</gene>
<comment type="caution">
    <text evidence="1">The sequence shown here is derived from an EMBL/GenBank/DDBJ whole genome shotgun (WGS) entry which is preliminary data.</text>
</comment>
<organism evidence="1 2">
    <name type="scientific">Tanacetum coccineum</name>
    <dbReference type="NCBI Taxonomy" id="301880"/>
    <lineage>
        <taxon>Eukaryota</taxon>
        <taxon>Viridiplantae</taxon>
        <taxon>Streptophyta</taxon>
        <taxon>Embryophyta</taxon>
        <taxon>Tracheophyta</taxon>
        <taxon>Spermatophyta</taxon>
        <taxon>Magnoliopsida</taxon>
        <taxon>eudicotyledons</taxon>
        <taxon>Gunneridae</taxon>
        <taxon>Pentapetalae</taxon>
        <taxon>asterids</taxon>
        <taxon>campanulids</taxon>
        <taxon>Asterales</taxon>
        <taxon>Asteraceae</taxon>
        <taxon>Asteroideae</taxon>
        <taxon>Anthemideae</taxon>
        <taxon>Anthemidinae</taxon>
        <taxon>Tanacetum</taxon>
    </lineage>
</organism>
<proteinExistence type="predicted"/>
<protein>
    <recommendedName>
        <fullName evidence="3">Reverse transcriptase zinc-binding domain-containing protein</fullName>
    </recommendedName>
</protein>
<evidence type="ECO:0000313" key="2">
    <source>
        <dbReference type="Proteomes" id="UP001151760"/>
    </source>
</evidence>
<accession>A0ABQ4WMR6</accession>
<evidence type="ECO:0000313" key="1">
    <source>
        <dbReference type="EMBL" id="GJS54147.1"/>
    </source>
</evidence>
<dbReference type="Proteomes" id="UP001151760">
    <property type="component" value="Unassembled WGS sequence"/>
</dbReference>
<evidence type="ECO:0008006" key="3">
    <source>
        <dbReference type="Google" id="ProtNLM"/>
    </source>
</evidence>
<sequence length="151" mass="17472">MRPNLTARGVDIPSLTCLFCESDFEDIGYVMVKCLKVSVVWRKVWSWWNLPPPTSFPSFSSIDVAKGNFPDRGCPSIEKVMNGDFQISLWAIWSWKNRIIHATGTDIESAKNEDIFPRIQRIAKLWISARICSKLKTDWVCWIAMPWELFS</sequence>
<reference evidence="1" key="2">
    <citation type="submission" date="2022-01" db="EMBL/GenBank/DDBJ databases">
        <authorList>
            <person name="Yamashiro T."/>
            <person name="Shiraishi A."/>
            <person name="Satake H."/>
            <person name="Nakayama K."/>
        </authorList>
    </citation>
    <scope>NUCLEOTIDE SEQUENCE</scope>
</reference>
<name>A0ABQ4WMR6_9ASTR</name>
<keyword evidence="2" id="KW-1185">Reference proteome</keyword>
<dbReference type="EMBL" id="BQNB010008776">
    <property type="protein sequence ID" value="GJS54147.1"/>
    <property type="molecule type" value="Genomic_DNA"/>
</dbReference>